<keyword evidence="5" id="KW-0029">Amino-acid transport</keyword>
<dbReference type="SMART" id="SM00382">
    <property type="entry name" value="AAA"/>
    <property type="match status" value="1"/>
</dbReference>
<evidence type="ECO:0000259" key="6">
    <source>
        <dbReference type="PROSITE" id="PS50893"/>
    </source>
</evidence>
<accession>A0A1M6NNF5</accession>
<reference evidence="8" key="1">
    <citation type="submission" date="2016-11" db="EMBL/GenBank/DDBJ databases">
        <authorList>
            <person name="Varghese N."/>
            <person name="Submissions S."/>
        </authorList>
    </citation>
    <scope>NUCLEOTIDE SEQUENCE [LARGE SCALE GENOMIC DNA]</scope>
    <source>
        <strain evidence="8">DSM 10349</strain>
    </source>
</reference>
<dbReference type="AlphaFoldDB" id="A0A1M6NNF5"/>
<dbReference type="PIRSF" id="PIRSF039137">
    <property type="entry name" value="ABC_branched_ATPase"/>
    <property type="match status" value="1"/>
</dbReference>
<dbReference type="EMBL" id="FRAR01000004">
    <property type="protein sequence ID" value="SHJ97261.1"/>
    <property type="molecule type" value="Genomic_DNA"/>
</dbReference>
<sequence>MLELNNVNLYYGRIQALKNVSLSVREGELVALLGANGAGKTSTLRAISCMHPIKEGSIHFSGTDLTKVPAHRLVDLGIAHCPEGRQVFGRLSVKENLELGAFRRKDKEEVKRDLEWIYSTFPRLVERRSQSAGTLSGGEQQMLAIGRALMSRPKLVLFDEPSLGLAPLIVEQIFDVIKKIKEQGRTVLLVEQNAFQALGIADRAYVLETGTIKLEGTPEQLLSNEEVKRAYLGG</sequence>
<feature type="domain" description="ABC transporter" evidence="6">
    <location>
        <begin position="2"/>
        <end position="234"/>
    </location>
</feature>
<keyword evidence="8" id="KW-1185">Reference proteome</keyword>
<evidence type="ECO:0000256" key="2">
    <source>
        <dbReference type="ARBA" id="ARBA00022448"/>
    </source>
</evidence>
<gene>
    <name evidence="7" type="ORF">SAMN02745123_00242</name>
</gene>
<dbReference type="PANTHER" id="PTHR43820">
    <property type="entry name" value="HIGH-AFFINITY BRANCHED-CHAIN AMINO ACID TRANSPORT ATP-BINDING PROTEIN LIVF"/>
    <property type="match status" value="1"/>
</dbReference>
<comment type="similarity">
    <text evidence="1">Belongs to the ABC transporter superfamily.</text>
</comment>
<dbReference type="GO" id="GO:0015807">
    <property type="term" value="P:L-amino acid transport"/>
    <property type="evidence" value="ECO:0007669"/>
    <property type="project" value="TreeGrafter"/>
</dbReference>
<evidence type="ECO:0000313" key="7">
    <source>
        <dbReference type="EMBL" id="SHJ97261.1"/>
    </source>
</evidence>
<name>A0A1M6NNF5_9FIRM</name>
<dbReference type="InterPro" id="IPR027417">
    <property type="entry name" value="P-loop_NTPase"/>
</dbReference>
<dbReference type="RefSeq" id="WP_072910449.1">
    <property type="nucleotide sequence ID" value="NZ_FRAR01000004.1"/>
</dbReference>
<dbReference type="Pfam" id="PF00005">
    <property type="entry name" value="ABC_tran"/>
    <property type="match status" value="1"/>
</dbReference>
<dbReference type="OrthoDB" id="9779136at2"/>
<protein>
    <submittedName>
        <fullName evidence="7">Amino acid/amide ABC transporter ATP-binding protein 2, HAAT family (TC 3.A.1.4.-)</fullName>
    </submittedName>
</protein>
<evidence type="ECO:0000256" key="4">
    <source>
        <dbReference type="ARBA" id="ARBA00022840"/>
    </source>
</evidence>
<dbReference type="PANTHER" id="PTHR43820:SF4">
    <property type="entry name" value="HIGH-AFFINITY BRANCHED-CHAIN AMINO ACID TRANSPORT ATP-BINDING PROTEIN LIVF"/>
    <property type="match status" value="1"/>
</dbReference>
<dbReference type="InterPro" id="IPR003439">
    <property type="entry name" value="ABC_transporter-like_ATP-bd"/>
</dbReference>
<evidence type="ECO:0000313" key="8">
    <source>
        <dbReference type="Proteomes" id="UP000183997"/>
    </source>
</evidence>
<dbReference type="GO" id="GO:0005524">
    <property type="term" value="F:ATP binding"/>
    <property type="evidence" value="ECO:0007669"/>
    <property type="project" value="UniProtKB-KW"/>
</dbReference>
<dbReference type="GO" id="GO:0015658">
    <property type="term" value="F:branched-chain amino acid transmembrane transporter activity"/>
    <property type="evidence" value="ECO:0007669"/>
    <property type="project" value="InterPro"/>
</dbReference>
<evidence type="ECO:0000256" key="5">
    <source>
        <dbReference type="ARBA" id="ARBA00022970"/>
    </source>
</evidence>
<keyword evidence="2" id="KW-0813">Transport</keyword>
<dbReference type="PROSITE" id="PS00211">
    <property type="entry name" value="ABC_TRANSPORTER_1"/>
    <property type="match status" value="1"/>
</dbReference>
<keyword evidence="4 7" id="KW-0067">ATP-binding</keyword>
<dbReference type="Proteomes" id="UP000183997">
    <property type="component" value="Unassembled WGS sequence"/>
</dbReference>
<dbReference type="CDD" id="cd03224">
    <property type="entry name" value="ABC_TM1139_LivF_branched"/>
    <property type="match status" value="1"/>
</dbReference>
<dbReference type="InterPro" id="IPR017871">
    <property type="entry name" value="ABC_transporter-like_CS"/>
</dbReference>
<dbReference type="InterPro" id="IPR030660">
    <property type="entry name" value="ABC_branched_ATPase_LivF/BraG"/>
</dbReference>
<dbReference type="InterPro" id="IPR003593">
    <property type="entry name" value="AAA+_ATPase"/>
</dbReference>
<evidence type="ECO:0000256" key="1">
    <source>
        <dbReference type="ARBA" id="ARBA00005417"/>
    </source>
</evidence>
<dbReference type="GO" id="GO:0016887">
    <property type="term" value="F:ATP hydrolysis activity"/>
    <property type="evidence" value="ECO:0007669"/>
    <property type="project" value="InterPro"/>
</dbReference>
<dbReference type="SUPFAM" id="SSF52540">
    <property type="entry name" value="P-loop containing nucleoside triphosphate hydrolases"/>
    <property type="match status" value="1"/>
</dbReference>
<evidence type="ECO:0000256" key="3">
    <source>
        <dbReference type="ARBA" id="ARBA00022741"/>
    </source>
</evidence>
<organism evidence="7 8">
    <name type="scientific">Desulforamulus aeronauticus DSM 10349</name>
    <dbReference type="NCBI Taxonomy" id="1121421"/>
    <lineage>
        <taxon>Bacteria</taxon>
        <taxon>Bacillati</taxon>
        <taxon>Bacillota</taxon>
        <taxon>Clostridia</taxon>
        <taxon>Eubacteriales</taxon>
        <taxon>Peptococcaceae</taxon>
        <taxon>Desulforamulus</taxon>
    </lineage>
</organism>
<dbReference type="PROSITE" id="PS50893">
    <property type="entry name" value="ABC_TRANSPORTER_2"/>
    <property type="match status" value="1"/>
</dbReference>
<dbReference type="InterPro" id="IPR052156">
    <property type="entry name" value="BCAA_Transport_ATP-bd_LivF"/>
</dbReference>
<dbReference type="Gene3D" id="3.40.50.300">
    <property type="entry name" value="P-loop containing nucleotide triphosphate hydrolases"/>
    <property type="match status" value="1"/>
</dbReference>
<proteinExistence type="inferred from homology"/>
<keyword evidence="3" id="KW-0547">Nucleotide-binding</keyword>
<dbReference type="STRING" id="1121421.SAMN02745123_00242"/>